<evidence type="ECO:0000259" key="2">
    <source>
        <dbReference type="SMART" id="SM00471"/>
    </source>
</evidence>
<feature type="domain" description="HD/PDEase" evidence="2">
    <location>
        <begin position="56"/>
        <end position="182"/>
    </location>
</feature>
<dbReference type="InterPro" id="IPR006674">
    <property type="entry name" value="HD_domain"/>
</dbReference>
<comment type="caution">
    <text evidence="3">The sequence shown here is derived from an EMBL/GenBank/DDBJ whole genome shotgun (WGS) entry which is preliminary data.</text>
</comment>
<dbReference type="InterPro" id="IPR050135">
    <property type="entry name" value="dGTPase-like"/>
</dbReference>
<dbReference type="Gene3D" id="1.10.3410.10">
    <property type="entry name" value="putative deoxyguanosinetriphosphate triphosphohydrolase like domain"/>
    <property type="match status" value="1"/>
</dbReference>
<dbReference type="PANTHER" id="PTHR11373">
    <property type="entry name" value="DEOXYNUCLEOSIDE TRIPHOSPHATE TRIPHOSPHOHYDROLASE"/>
    <property type="match status" value="1"/>
</dbReference>
<evidence type="ECO:0000313" key="4">
    <source>
        <dbReference type="Proteomes" id="UP000005824"/>
    </source>
</evidence>
<dbReference type="GO" id="GO:0008832">
    <property type="term" value="F:dGTPase activity"/>
    <property type="evidence" value="ECO:0007669"/>
    <property type="project" value="UniProtKB-EC"/>
</dbReference>
<dbReference type="SUPFAM" id="SSF109604">
    <property type="entry name" value="HD-domain/PDEase-like"/>
    <property type="match status" value="1"/>
</dbReference>
<evidence type="ECO:0000313" key="3">
    <source>
        <dbReference type="EMBL" id="EDY19435.1"/>
    </source>
</evidence>
<sequence length="330" mass="37288">MDWKTLLCQERTRETHRQTEERRSEIVRDHGRAVFSTPVRRLQDKAQVFPLEPIDAVRTRLTHSMEVSSVARDLAHAVAAKLFEGKIVDSQQAYEIEMIAATVGLIHDIGNPPFGHAGEKAIQDWFEEHPKVFKKFPKKSERLKKDFLKFEGNAQTIRLLAKLQILSDRSGLNLTYATLSAACKYTANSLEIGKPKNQHDRSKLGYFTSEDDLIKNIRSKTGTAGSRNPITFLAEASDDIVYSAVDVEDGVKKGVLSWGERQVGNAKQRIYSERSIQAGQIRAILDAKADEIGEDILADTPAEFLTAHSSRHTATAQWLAMKWFVRHWFD</sequence>
<dbReference type="InterPro" id="IPR023293">
    <property type="entry name" value="dGTP_triP_hydro_central_sf"/>
</dbReference>
<dbReference type="SMART" id="SM00471">
    <property type="entry name" value="HDc"/>
    <property type="match status" value="1"/>
</dbReference>
<dbReference type="EMBL" id="ABVL01000008">
    <property type="protein sequence ID" value="EDY19435.1"/>
    <property type="molecule type" value="Genomic_DNA"/>
</dbReference>
<proteinExistence type="predicted"/>
<dbReference type="NCBIfam" id="TIGR01353">
    <property type="entry name" value="dGTP_triPase"/>
    <property type="match status" value="1"/>
</dbReference>
<protein>
    <submittedName>
        <fullName evidence="3">dGTPase</fullName>
        <ecNumber evidence="3">3.1.5.1</ecNumber>
    </submittedName>
</protein>
<gene>
    <name evidence="3" type="ORF">CfE428DRAFT_3120</name>
</gene>
<keyword evidence="1 3" id="KW-0378">Hydrolase</keyword>
<reference evidence="3 4" key="1">
    <citation type="journal article" date="2011" name="J. Bacteriol.">
        <title>Genome sequence of Chthoniobacter flavus Ellin428, an aerobic heterotrophic soil bacterium.</title>
        <authorList>
            <person name="Kant R."/>
            <person name="van Passel M.W."/>
            <person name="Palva A."/>
            <person name="Lucas S."/>
            <person name="Lapidus A."/>
            <person name="Glavina Del Rio T."/>
            <person name="Dalin E."/>
            <person name="Tice H."/>
            <person name="Bruce D."/>
            <person name="Goodwin L."/>
            <person name="Pitluck S."/>
            <person name="Larimer F.W."/>
            <person name="Land M.L."/>
            <person name="Hauser L."/>
            <person name="Sangwan P."/>
            <person name="de Vos W.M."/>
            <person name="Janssen P.H."/>
            <person name="Smidt H."/>
        </authorList>
    </citation>
    <scope>NUCLEOTIDE SEQUENCE [LARGE SCALE GENOMIC DNA]</scope>
    <source>
        <strain evidence="3 4">Ellin428</strain>
    </source>
</reference>
<dbReference type="RefSeq" id="WP_006980445.1">
    <property type="nucleotide sequence ID" value="NZ_ABVL01000008.1"/>
</dbReference>
<name>B4D2J5_9BACT</name>
<evidence type="ECO:0000256" key="1">
    <source>
        <dbReference type="ARBA" id="ARBA00022801"/>
    </source>
</evidence>
<dbReference type="InterPro" id="IPR003607">
    <property type="entry name" value="HD/PDEase_dom"/>
</dbReference>
<dbReference type="CDD" id="cd00077">
    <property type="entry name" value="HDc"/>
    <property type="match status" value="1"/>
</dbReference>
<dbReference type="Gene3D" id="1.10.3210.10">
    <property type="entry name" value="Hypothetical protein af1432"/>
    <property type="match status" value="2"/>
</dbReference>
<dbReference type="AlphaFoldDB" id="B4D2J5"/>
<keyword evidence="4" id="KW-1185">Reference proteome</keyword>
<dbReference type="EC" id="3.1.5.1" evidence="3"/>
<dbReference type="Proteomes" id="UP000005824">
    <property type="component" value="Unassembled WGS sequence"/>
</dbReference>
<dbReference type="STRING" id="497964.CfE428DRAFT_3120"/>
<dbReference type="InterPro" id="IPR006261">
    <property type="entry name" value="dGTPase"/>
</dbReference>
<organism evidence="3 4">
    <name type="scientific">Chthoniobacter flavus Ellin428</name>
    <dbReference type="NCBI Taxonomy" id="497964"/>
    <lineage>
        <taxon>Bacteria</taxon>
        <taxon>Pseudomonadati</taxon>
        <taxon>Verrucomicrobiota</taxon>
        <taxon>Spartobacteria</taxon>
        <taxon>Chthoniobacterales</taxon>
        <taxon>Chthoniobacteraceae</taxon>
        <taxon>Chthoniobacter</taxon>
    </lineage>
</organism>
<accession>B4D2J5</accession>
<dbReference type="PANTHER" id="PTHR11373:SF32">
    <property type="entry name" value="DEOXYGUANOSINETRIPHOSPHATE TRIPHOSPHOHYDROLASE"/>
    <property type="match status" value="1"/>
</dbReference>
<dbReference type="eggNOG" id="COG0232">
    <property type="taxonomic scope" value="Bacteria"/>
</dbReference>
<dbReference type="InParanoid" id="B4D2J5"/>
<dbReference type="Pfam" id="PF01966">
    <property type="entry name" value="HD"/>
    <property type="match status" value="1"/>
</dbReference>
<dbReference type="GO" id="GO:0006203">
    <property type="term" value="P:dGTP catabolic process"/>
    <property type="evidence" value="ECO:0007669"/>
    <property type="project" value="TreeGrafter"/>
</dbReference>